<keyword evidence="4" id="KW-0472">Membrane</keyword>
<comment type="subcellular location">
    <subcellularLocation>
        <location evidence="1">Cell membrane</location>
        <topology evidence="1">Multi-pass membrane protein</topology>
    </subcellularLocation>
</comment>
<dbReference type="Pfam" id="PF07690">
    <property type="entry name" value="MFS_1"/>
    <property type="match status" value="1"/>
</dbReference>
<proteinExistence type="predicted"/>
<dbReference type="AlphaFoldDB" id="A0A6L7INE9"/>
<sequence>MTNAEQPNAGARGPVRRGIVPLVGLSLAGFFMYGCNNILMTLLPAYALGMGATMVEAGLQGTVFLLVAVVMRFYFGPLADRRGTRFVMVVGAASFVVSSVLLVFCATFWQLLLIRCIQAVGLSAFWSCAVAAVASIAPAGKGGLFIGSYRFATAASLLFGPLVALMLVNDRGYASCFMVLAGFAAAAFVLSFCFAPAGDGAGGSAGGDADGRSARAAREERRLGTAKTLRMAFSSGQRSLVVLLGVTAVVALGYGLSMNFVVTFVEGADIPINAGLFFSCFSLGGLIANPLAGWVADKCDQRVLLATTLGCMGVGIGLIAFAQAMPPVLLAAGLAAGMGSSGSTIVVLSTISARVDERFRASALAVQQNVVDLGIACASTLFGWLFAVAAVPELVFAGQAVFAIASALVLLAAKNAARF</sequence>
<protein>
    <submittedName>
        <fullName evidence="6">MFS transporter</fullName>
    </submittedName>
</protein>
<evidence type="ECO:0000259" key="5">
    <source>
        <dbReference type="PROSITE" id="PS50850"/>
    </source>
</evidence>
<keyword evidence="2" id="KW-0812">Transmembrane</keyword>
<evidence type="ECO:0000256" key="2">
    <source>
        <dbReference type="ARBA" id="ARBA00022692"/>
    </source>
</evidence>
<dbReference type="Gene3D" id="1.20.1250.20">
    <property type="entry name" value="MFS general substrate transporter like domains"/>
    <property type="match status" value="1"/>
</dbReference>
<evidence type="ECO:0000256" key="4">
    <source>
        <dbReference type="ARBA" id="ARBA00023136"/>
    </source>
</evidence>
<name>A0A6L7INE9_9ACTN</name>
<dbReference type="Proteomes" id="UP000478463">
    <property type="component" value="Chromosome"/>
</dbReference>
<dbReference type="GO" id="GO:0022857">
    <property type="term" value="F:transmembrane transporter activity"/>
    <property type="evidence" value="ECO:0007669"/>
    <property type="project" value="InterPro"/>
</dbReference>
<accession>A0A6L7INE9</accession>
<dbReference type="InterPro" id="IPR011701">
    <property type="entry name" value="MFS"/>
</dbReference>
<dbReference type="InterPro" id="IPR020846">
    <property type="entry name" value="MFS_dom"/>
</dbReference>
<evidence type="ECO:0000313" key="6">
    <source>
        <dbReference type="EMBL" id="QOS68145.1"/>
    </source>
</evidence>
<dbReference type="SUPFAM" id="SSF103473">
    <property type="entry name" value="MFS general substrate transporter"/>
    <property type="match status" value="1"/>
</dbReference>
<dbReference type="PANTHER" id="PTHR23531:SF1">
    <property type="entry name" value="QUINOLENE RESISTANCE PROTEIN NORA"/>
    <property type="match status" value="1"/>
</dbReference>
<reference evidence="6 7" key="1">
    <citation type="submission" date="2020-10" db="EMBL/GenBank/DDBJ databases">
        <title>Eggerthella sp. nov., isolated from human feces.</title>
        <authorList>
            <person name="Yajun G."/>
        </authorList>
    </citation>
    <scope>NUCLEOTIDE SEQUENCE [LARGE SCALE GENOMIC DNA]</scope>
    <source>
        <strain evidence="6 7">HF-1101</strain>
    </source>
</reference>
<dbReference type="KEGG" id="egd:GS424_016915"/>
<evidence type="ECO:0000313" key="7">
    <source>
        <dbReference type="Proteomes" id="UP000478463"/>
    </source>
</evidence>
<organism evidence="6 7">
    <name type="scientific">Eggerthella guodeyinii</name>
    <dbReference type="NCBI Taxonomy" id="2690837"/>
    <lineage>
        <taxon>Bacteria</taxon>
        <taxon>Bacillati</taxon>
        <taxon>Actinomycetota</taxon>
        <taxon>Coriobacteriia</taxon>
        <taxon>Eggerthellales</taxon>
        <taxon>Eggerthellaceae</taxon>
        <taxon>Eggerthella</taxon>
    </lineage>
</organism>
<keyword evidence="3" id="KW-1133">Transmembrane helix</keyword>
<dbReference type="GO" id="GO:0005886">
    <property type="term" value="C:plasma membrane"/>
    <property type="evidence" value="ECO:0007669"/>
    <property type="project" value="UniProtKB-SubCell"/>
</dbReference>
<evidence type="ECO:0000256" key="3">
    <source>
        <dbReference type="ARBA" id="ARBA00022989"/>
    </source>
</evidence>
<dbReference type="InterPro" id="IPR036259">
    <property type="entry name" value="MFS_trans_sf"/>
</dbReference>
<dbReference type="InterPro" id="IPR052714">
    <property type="entry name" value="MFS_Exporter"/>
</dbReference>
<dbReference type="PROSITE" id="PS50850">
    <property type="entry name" value="MFS"/>
    <property type="match status" value="1"/>
</dbReference>
<dbReference type="EMBL" id="CP063310">
    <property type="protein sequence ID" value="QOS68145.1"/>
    <property type="molecule type" value="Genomic_DNA"/>
</dbReference>
<feature type="domain" description="Major facilitator superfamily (MFS) profile" evidence="5">
    <location>
        <begin position="21"/>
        <end position="419"/>
    </location>
</feature>
<evidence type="ECO:0000256" key="1">
    <source>
        <dbReference type="ARBA" id="ARBA00004651"/>
    </source>
</evidence>
<gene>
    <name evidence="6" type="ORF">GS424_016915</name>
</gene>
<dbReference type="RefSeq" id="WP_160940967.1">
    <property type="nucleotide sequence ID" value="NZ_CP063310.1"/>
</dbReference>
<dbReference type="PANTHER" id="PTHR23531">
    <property type="entry name" value="QUINOLENE RESISTANCE PROTEIN NORA"/>
    <property type="match status" value="1"/>
</dbReference>